<sequence length="73" mass="8590">MILINKAVFSLCDGKFFLSNLDFHLNEVFFHFSMKMGENFPLTMRVPPFLSHSNKWGLFLCFLIFFLAFLCCI</sequence>
<evidence type="ECO:0000256" key="1">
    <source>
        <dbReference type="SAM" id="Phobius"/>
    </source>
</evidence>
<accession>A0A199UB03</accession>
<evidence type="ECO:0000313" key="2">
    <source>
        <dbReference type="EMBL" id="OAY21643.1"/>
    </source>
</evidence>
<protein>
    <submittedName>
        <fullName evidence="2">Uncharacterized protein</fullName>
    </submittedName>
</protein>
<proteinExistence type="predicted"/>
<gene>
    <name evidence="2" type="ORF">MANES_S069800</name>
</gene>
<reference evidence="2" key="1">
    <citation type="submission" date="2016-02" db="EMBL/GenBank/DDBJ databases">
        <title>WGS assembly of Manihot esculenta.</title>
        <authorList>
            <person name="Bredeson J.V."/>
            <person name="Prochnik S.E."/>
            <person name="Lyons J.B."/>
            <person name="Schmutz J."/>
            <person name="Grimwood J."/>
            <person name="Vrebalov J."/>
            <person name="Bart R.S."/>
            <person name="Amuge T."/>
            <person name="Ferguson M.E."/>
            <person name="Green R."/>
            <person name="Putnam N."/>
            <person name="Stites J."/>
            <person name="Rounsley S."/>
            <person name="Rokhsar D.S."/>
        </authorList>
    </citation>
    <scope>NUCLEOTIDE SEQUENCE [LARGE SCALE GENOMIC DNA]</scope>
    <source>
        <tissue evidence="2">Leaf</tissue>
    </source>
</reference>
<feature type="transmembrane region" description="Helical" evidence="1">
    <location>
        <begin position="56"/>
        <end position="72"/>
    </location>
</feature>
<organism evidence="2">
    <name type="scientific">Manihot esculenta</name>
    <name type="common">Cassava</name>
    <name type="synonym">Jatropha manihot</name>
    <dbReference type="NCBI Taxonomy" id="3983"/>
    <lineage>
        <taxon>Eukaryota</taxon>
        <taxon>Viridiplantae</taxon>
        <taxon>Streptophyta</taxon>
        <taxon>Embryophyta</taxon>
        <taxon>Tracheophyta</taxon>
        <taxon>Spermatophyta</taxon>
        <taxon>Magnoliopsida</taxon>
        <taxon>eudicotyledons</taxon>
        <taxon>Gunneridae</taxon>
        <taxon>Pentapetalae</taxon>
        <taxon>rosids</taxon>
        <taxon>fabids</taxon>
        <taxon>Malpighiales</taxon>
        <taxon>Euphorbiaceae</taxon>
        <taxon>Crotonoideae</taxon>
        <taxon>Manihoteae</taxon>
        <taxon>Manihot</taxon>
    </lineage>
</organism>
<dbReference type="AlphaFoldDB" id="A0A199UB03"/>
<keyword evidence="1" id="KW-1133">Transmembrane helix</keyword>
<name>A0A199UB03_MANES</name>
<keyword evidence="1" id="KW-0472">Membrane</keyword>
<keyword evidence="1" id="KW-0812">Transmembrane</keyword>
<dbReference type="EMBL" id="KV450720">
    <property type="protein sequence ID" value="OAY21643.1"/>
    <property type="molecule type" value="Genomic_DNA"/>
</dbReference>